<organism evidence="1 2">
    <name type="scientific">Desulfosarcina widdelii</name>
    <dbReference type="NCBI Taxonomy" id="947919"/>
    <lineage>
        <taxon>Bacteria</taxon>
        <taxon>Pseudomonadati</taxon>
        <taxon>Thermodesulfobacteriota</taxon>
        <taxon>Desulfobacteria</taxon>
        <taxon>Desulfobacterales</taxon>
        <taxon>Desulfosarcinaceae</taxon>
        <taxon>Desulfosarcina</taxon>
    </lineage>
</organism>
<accession>A0A5K7YZ98</accession>
<sequence>MKAHIHDIVKIIVKDNPDSTSDETKDMIAFATGAYIRQLSKDIAEEYPDFGVDGVEEMVALVIKCLMAGVDAEKVFREIILREGFYFHS</sequence>
<dbReference type="AlphaFoldDB" id="A0A5K7YZ98"/>
<reference evidence="1 2" key="1">
    <citation type="submission" date="2019-11" db="EMBL/GenBank/DDBJ databases">
        <title>Comparative genomics of hydrocarbon-degrading Desulfosarcina strains.</title>
        <authorList>
            <person name="Watanabe M."/>
            <person name="Kojima H."/>
            <person name="Fukui M."/>
        </authorList>
    </citation>
    <scope>NUCLEOTIDE SEQUENCE [LARGE SCALE GENOMIC DNA]</scope>
    <source>
        <strain evidence="1 2">PP31</strain>
    </source>
</reference>
<gene>
    <name evidence="1" type="ORF">DSCW_21430</name>
</gene>
<dbReference type="Proteomes" id="UP000427769">
    <property type="component" value="Chromosome"/>
</dbReference>
<dbReference type="RefSeq" id="WP_155303726.1">
    <property type="nucleotide sequence ID" value="NZ_AP021875.1"/>
</dbReference>
<evidence type="ECO:0000313" key="2">
    <source>
        <dbReference type="Proteomes" id="UP000427769"/>
    </source>
</evidence>
<evidence type="ECO:0000313" key="1">
    <source>
        <dbReference type="EMBL" id="BBO74726.1"/>
    </source>
</evidence>
<name>A0A5K7YZ98_9BACT</name>
<proteinExistence type="predicted"/>
<dbReference type="KEGG" id="dwd:DSCW_21430"/>
<protein>
    <submittedName>
        <fullName evidence="1">Uncharacterized protein</fullName>
    </submittedName>
</protein>
<keyword evidence="2" id="KW-1185">Reference proteome</keyword>
<dbReference type="EMBL" id="AP021875">
    <property type="protein sequence ID" value="BBO74726.1"/>
    <property type="molecule type" value="Genomic_DNA"/>
</dbReference>